<dbReference type="AlphaFoldDB" id="A0A8X7CJH3"/>
<protein>
    <submittedName>
        <fullName evidence="1">Uncharacterized protein</fullName>
    </submittedName>
</protein>
<keyword evidence="2" id="KW-1185">Reference proteome</keyword>
<dbReference type="EMBL" id="BMAV01018532">
    <property type="protein sequence ID" value="GFY70953.1"/>
    <property type="molecule type" value="Genomic_DNA"/>
</dbReference>
<reference evidence="1" key="1">
    <citation type="submission" date="2020-08" db="EMBL/GenBank/DDBJ databases">
        <title>Multicomponent nature underlies the extraordinary mechanical properties of spider dragline silk.</title>
        <authorList>
            <person name="Kono N."/>
            <person name="Nakamura H."/>
            <person name="Mori M."/>
            <person name="Yoshida Y."/>
            <person name="Ohtoshi R."/>
            <person name="Malay A.D."/>
            <person name="Moran D.A.P."/>
            <person name="Tomita M."/>
            <person name="Numata K."/>
            <person name="Arakawa K."/>
        </authorList>
    </citation>
    <scope>NUCLEOTIDE SEQUENCE</scope>
</reference>
<comment type="caution">
    <text evidence="1">The sequence shown here is derived from an EMBL/GenBank/DDBJ whole genome shotgun (WGS) entry which is preliminary data.</text>
</comment>
<evidence type="ECO:0000313" key="1">
    <source>
        <dbReference type="EMBL" id="GFY70953.1"/>
    </source>
</evidence>
<name>A0A8X7CJH3_9ARAC</name>
<organism evidence="1 2">
    <name type="scientific">Trichonephila inaurata madagascariensis</name>
    <dbReference type="NCBI Taxonomy" id="2747483"/>
    <lineage>
        <taxon>Eukaryota</taxon>
        <taxon>Metazoa</taxon>
        <taxon>Ecdysozoa</taxon>
        <taxon>Arthropoda</taxon>
        <taxon>Chelicerata</taxon>
        <taxon>Arachnida</taxon>
        <taxon>Araneae</taxon>
        <taxon>Araneomorphae</taxon>
        <taxon>Entelegynae</taxon>
        <taxon>Araneoidea</taxon>
        <taxon>Nephilidae</taxon>
        <taxon>Trichonephila</taxon>
        <taxon>Trichonephila inaurata</taxon>
    </lineage>
</organism>
<accession>A0A8X7CJH3</accession>
<proteinExistence type="predicted"/>
<sequence length="84" mass="9923">MPGIHPTSITPHQGFVLYEGKETTLFIPPSELLRVDFDEDRERPLILANWKHGKVWIIESSEDYGVYRWDLFLKRRQEAVVAQR</sequence>
<gene>
    <name evidence="1" type="ORF">TNIN_273531</name>
</gene>
<dbReference type="Proteomes" id="UP000886998">
    <property type="component" value="Unassembled WGS sequence"/>
</dbReference>
<evidence type="ECO:0000313" key="2">
    <source>
        <dbReference type="Proteomes" id="UP000886998"/>
    </source>
</evidence>